<dbReference type="PaxDb" id="3880-AES84552"/>
<dbReference type="HOGENOM" id="CLU_2430350_0_0_1"/>
<gene>
    <name evidence="1" type="ordered locus">MTR_1g111190</name>
</gene>
<evidence type="ECO:0000313" key="3">
    <source>
        <dbReference type="Proteomes" id="UP000002051"/>
    </source>
</evidence>
<name>A0A072W1U0_MEDTR</name>
<sequence length="91" mass="9666">MAGHSGGISTGCLAVFLKHIHISVMYHTPAVSVSILKSISFLIFVSINAFDGPRHPVSYDDIAFRNLRGVGCPSPEKLLDLITSPLFIGGG</sequence>
<accession>A0A072W1U0</accession>
<evidence type="ECO:0000313" key="2">
    <source>
        <dbReference type="EnsemblPlants" id="KEH44245"/>
    </source>
</evidence>
<reference evidence="1 3" key="1">
    <citation type="journal article" date="2011" name="Nature">
        <title>The Medicago genome provides insight into the evolution of rhizobial symbioses.</title>
        <authorList>
            <person name="Young N.D."/>
            <person name="Debelle F."/>
            <person name="Oldroyd G.E."/>
            <person name="Geurts R."/>
            <person name="Cannon S.B."/>
            <person name="Udvardi M.K."/>
            <person name="Benedito V.A."/>
            <person name="Mayer K.F."/>
            <person name="Gouzy J."/>
            <person name="Schoof H."/>
            <person name="Van de Peer Y."/>
            <person name="Proost S."/>
            <person name="Cook D.R."/>
            <person name="Meyers B.C."/>
            <person name="Spannagl M."/>
            <person name="Cheung F."/>
            <person name="De Mita S."/>
            <person name="Krishnakumar V."/>
            <person name="Gundlach H."/>
            <person name="Zhou S."/>
            <person name="Mudge J."/>
            <person name="Bharti A.K."/>
            <person name="Murray J.D."/>
            <person name="Naoumkina M.A."/>
            <person name="Rosen B."/>
            <person name="Silverstein K.A."/>
            <person name="Tang H."/>
            <person name="Rombauts S."/>
            <person name="Zhao P.X."/>
            <person name="Zhou P."/>
            <person name="Barbe V."/>
            <person name="Bardou P."/>
            <person name="Bechner M."/>
            <person name="Bellec A."/>
            <person name="Berger A."/>
            <person name="Berges H."/>
            <person name="Bidwell S."/>
            <person name="Bisseling T."/>
            <person name="Choisne N."/>
            <person name="Couloux A."/>
            <person name="Denny R."/>
            <person name="Deshpande S."/>
            <person name="Dai X."/>
            <person name="Doyle J.J."/>
            <person name="Dudez A.M."/>
            <person name="Farmer A.D."/>
            <person name="Fouteau S."/>
            <person name="Franken C."/>
            <person name="Gibelin C."/>
            <person name="Gish J."/>
            <person name="Goldstein S."/>
            <person name="Gonzalez A.J."/>
            <person name="Green P.J."/>
            <person name="Hallab A."/>
            <person name="Hartog M."/>
            <person name="Hua A."/>
            <person name="Humphray S.J."/>
            <person name="Jeong D.H."/>
            <person name="Jing Y."/>
            <person name="Jocker A."/>
            <person name="Kenton S.M."/>
            <person name="Kim D.J."/>
            <person name="Klee K."/>
            <person name="Lai H."/>
            <person name="Lang C."/>
            <person name="Lin S."/>
            <person name="Macmil S.L."/>
            <person name="Magdelenat G."/>
            <person name="Matthews L."/>
            <person name="McCorrison J."/>
            <person name="Monaghan E.L."/>
            <person name="Mun J.H."/>
            <person name="Najar F.Z."/>
            <person name="Nicholson C."/>
            <person name="Noirot C."/>
            <person name="O'Bleness M."/>
            <person name="Paule C.R."/>
            <person name="Poulain J."/>
            <person name="Prion F."/>
            <person name="Qin B."/>
            <person name="Qu C."/>
            <person name="Retzel E.F."/>
            <person name="Riddle C."/>
            <person name="Sallet E."/>
            <person name="Samain S."/>
            <person name="Samson N."/>
            <person name="Sanders I."/>
            <person name="Saurat O."/>
            <person name="Scarpelli C."/>
            <person name="Schiex T."/>
            <person name="Segurens B."/>
            <person name="Severin A.J."/>
            <person name="Sherrier D.J."/>
            <person name="Shi R."/>
            <person name="Sims S."/>
            <person name="Singer S.R."/>
            <person name="Sinharoy S."/>
            <person name="Sterck L."/>
            <person name="Viollet A."/>
            <person name="Wang B.B."/>
            <person name="Wang K."/>
            <person name="Wang M."/>
            <person name="Wang X."/>
            <person name="Warfsmann J."/>
            <person name="Weissenbach J."/>
            <person name="White D.D."/>
            <person name="White J.D."/>
            <person name="Wiley G.B."/>
            <person name="Wincker P."/>
            <person name="Xing Y."/>
            <person name="Yang L."/>
            <person name="Yao Z."/>
            <person name="Ying F."/>
            <person name="Zhai J."/>
            <person name="Zhou L."/>
            <person name="Zuber A."/>
            <person name="Denarie J."/>
            <person name="Dixon R.A."/>
            <person name="May G.D."/>
            <person name="Schwartz D.C."/>
            <person name="Rogers J."/>
            <person name="Quetier F."/>
            <person name="Town C.D."/>
            <person name="Roe B.A."/>
        </authorList>
    </citation>
    <scope>NUCLEOTIDE SEQUENCE [LARGE SCALE GENOMIC DNA]</scope>
    <source>
        <strain evidence="1">A17</strain>
        <strain evidence="2 3">cv. Jemalong A17</strain>
    </source>
</reference>
<dbReference type="AlphaFoldDB" id="A0A072W1U0"/>
<dbReference type="EMBL" id="CM001217">
    <property type="protein sequence ID" value="KEH44245.1"/>
    <property type="molecule type" value="Genomic_DNA"/>
</dbReference>
<dbReference type="EnsemblPlants" id="KEH44245">
    <property type="protein sequence ID" value="KEH44245"/>
    <property type="gene ID" value="MTR_1g111190"/>
</dbReference>
<proteinExistence type="predicted"/>
<protein>
    <submittedName>
        <fullName evidence="1 2">Uncharacterized protein</fullName>
    </submittedName>
</protein>
<reference evidence="1 3" key="2">
    <citation type="journal article" date="2014" name="BMC Genomics">
        <title>An improved genome release (version Mt4.0) for the model legume Medicago truncatula.</title>
        <authorList>
            <person name="Tang H."/>
            <person name="Krishnakumar V."/>
            <person name="Bidwell S."/>
            <person name="Rosen B."/>
            <person name="Chan A."/>
            <person name="Zhou S."/>
            <person name="Gentzbittel L."/>
            <person name="Childs K.L."/>
            <person name="Yandell M."/>
            <person name="Gundlach H."/>
            <person name="Mayer K.F."/>
            <person name="Schwartz D.C."/>
            <person name="Town C.D."/>
        </authorList>
    </citation>
    <scope>GENOME REANNOTATION</scope>
    <source>
        <strain evidence="1">A17</strain>
        <strain evidence="2 3">cv. Jemalong A17</strain>
    </source>
</reference>
<keyword evidence="3" id="KW-1185">Reference proteome</keyword>
<dbReference type="Proteomes" id="UP000002051">
    <property type="component" value="Unassembled WGS sequence"/>
</dbReference>
<evidence type="ECO:0000313" key="1">
    <source>
        <dbReference type="EMBL" id="KEH44245.1"/>
    </source>
</evidence>
<reference evidence="2" key="3">
    <citation type="submission" date="2015-04" db="UniProtKB">
        <authorList>
            <consortium name="EnsemblPlants"/>
        </authorList>
    </citation>
    <scope>IDENTIFICATION</scope>
    <source>
        <strain evidence="2">cv. Jemalong A17</strain>
    </source>
</reference>
<organism evidence="1 3">
    <name type="scientific">Medicago truncatula</name>
    <name type="common">Barrel medic</name>
    <name type="synonym">Medicago tribuloides</name>
    <dbReference type="NCBI Taxonomy" id="3880"/>
    <lineage>
        <taxon>Eukaryota</taxon>
        <taxon>Viridiplantae</taxon>
        <taxon>Streptophyta</taxon>
        <taxon>Embryophyta</taxon>
        <taxon>Tracheophyta</taxon>
        <taxon>Spermatophyta</taxon>
        <taxon>Magnoliopsida</taxon>
        <taxon>eudicotyledons</taxon>
        <taxon>Gunneridae</taxon>
        <taxon>Pentapetalae</taxon>
        <taxon>rosids</taxon>
        <taxon>fabids</taxon>
        <taxon>Fabales</taxon>
        <taxon>Fabaceae</taxon>
        <taxon>Papilionoideae</taxon>
        <taxon>50 kb inversion clade</taxon>
        <taxon>NPAAA clade</taxon>
        <taxon>Hologalegina</taxon>
        <taxon>IRL clade</taxon>
        <taxon>Trifolieae</taxon>
        <taxon>Medicago</taxon>
    </lineage>
</organism>